<gene>
    <name evidence="1" type="ORF">I350_02589</name>
</gene>
<dbReference type="InterPro" id="IPR022235">
    <property type="entry name" value="DUF3760"/>
</dbReference>
<dbReference type="AlphaFoldDB" id="A0A1E3K7U5"/>
<sequence length="421" mass="47933">MTSLDIPYSSFQRLEPVHYLILDHLFTLAPATSLRLSKYHYERLLPRAYTCISLEHAASHRLISLFYDYKDGVVDHVFPHPTLRPLSLYTSKLNFLDAETIMDLSWVIHVPYLAKIQTIQFFWRCLDKEILWVLELMLGTSTNIHRVVVCYTAEDVRMGSPTEVPDRKEWQSQPLVKALDFLKYCDVGRTLRVIIDLGFVSHCLSSGIVRLMGDELASIVGSVSLRRSGRLPLKLFFKYEGDVDLVEELRGHIENRQRYLQADVSDIEEARLASQIEGYWRESVELRRIGGREMEELLSGLEDIRHTSILSLHFLISFPISSRLPGHPRTTTYHFNPFGPQPHKIDASEGIELYRYAGGARVHGGNGGLVVLDTSALPLHSLSLVFLSSHAPSSYPLSTATATSARRLDSLMAKRKRKEQD</sequence>
<dbReference type="EMBL" id="MEKH01000004">
    <property type="protein sequence ID" value="ODO08996.1"/>
    <property type="molecule type" value="Genomic_DNA"/>
</dbReference>
<proteinExistence type="predicted"/>
<protein>
    <submittedName>
        <fullName evidence="1">Uncharacterized protein</fullName>
    </submittedName>
</protein>
<comment type="caution">
    <text evidence="1">The sequence shown here is derived from an EMBL/GenBank/DDBJ whole genome shotgun (WGS) entry which is preliminary data.</text>
</comment>
<evidence type="ECO:0000313" key="1">
    <source>
        <dbReference type="EMBL" id="ODO08996.1"/>
    </source>
</evidence>
<dbReference type="Pfam" id="PF12586">
    <property type="entry name" value="DUF3760"/>
    <property type="match status" value="1"/>
</dbReference>
<reference evidence="1 2" key="1">
    <citation type="submission" date="2016-06" db="EMBL/GenBank/DDBJ databases">
        <title>Evolution of pathogenesis and genome organization in the Tremellales.</title>
        <authorList>
            <person name="Cuomo C."/>
            <person name="Litvintseva A."/>
            <person name="Heitman J."/>
            <person name="Chen Y."/>
            <person name="Sun S."/>
            <person name="Springer D."/>
            <person name="Dromer F."/>
            <person name="Young S."/>
            <person name="Zeng Q."/>
            <person name="Chapman S."/>
            <person name="Gujja S."/>
            <person name="Saif S."/>
            <person name="Birren B."/>
        </authorList>
    </citation>
    <scope>NUCLEOTIDE SEQUENCE [LARGE SCALE GENOMIC DNA]</scope>
    <source>
        <strain evidence="1 2">CBS 6273</strain>
    </source>
</reference>
<name>A0A1E3K7U5_9TREE</name>
<dbReference type="Proteomes" id="UP000095149">
    <property type="component" value="Unassembled WGS sequence"/>
</dbReference>
<evidence type="ECO:0000313" key="2">
    <source>
        <dbReference type="Proteomes" id="UP000095149"/>
    </source>
</evidence>
<organism evidence="1 2">
    <name type="scientific">Cryptococcus amylolentus CBS 6273</name>
    <dbReference type="NCBI Taxonomy" id="1296118"/>
    <lineage>
        <taxon>Eukaryota</taxon>
        <taxon>Fungi</taxon>
        <taxon>Dikarya</taxon>
        <taxon>Basidiomycota</taxon>
        <taxon>Agaricomycotina</taxon>
        <taxon>Tremellomycetes</taxon>
        <taxon>Tremellales</taxon>
        <taxon>Cryptococcaceae</taxon>
        <taxon>Cryptococcus</taxon>
    </lineage>
</organism>
<accession>A0A1E3K7U5</accession>